<dbReference type="AlphaFoldDB" id="A0A1J1IQA6"/>
<reference evidence="2 3" key="1">
    <citation type="submission" date="2015-04" db="EMBL/GenBank/DDBJ databases">
        <authorList>
            <person name="Syromyatnikov M.Y."/>
            <person name="Popov V.N."/>
        </authorList>
    </citation>
    <scope>NUCLEOTIDE SEQUENCE [LARGE SCALE GENOMIC DNA]</scope>
</reference>
<dbReference type="Proteomes" id="UP000183832">
    <property type="component" value="Unassembled WGS sequence"/>
</dbReference>
<keyword evidence="1" id="KW-0812">Transmembrane</keyword>
<dbReference type="EMBL" id="CVRI01000055">
    <property type="protein sequence ID" value="CRL01278.1"/>
    <property type="molecule type" value="Genomic_DNA"/>
</dbReference>
<feature type="transmembrane region" description="Helical" evidence="1">
    <location>
        <begin position="25"/>
        <end position="43"/>
    </location>
</feature>
<evidence type="ECO:0000313" key="3">
    <source>
        <dbReference type="Proteomes" id="UP000183832"/>
    </source>
</evidence>
<keyword evidence="1" id="KW-0472">Membrane</keyword>
<keyword evidence="3" id="KW-1185">Reference proteome</keyword>
<evidence type="ECO:0000256" key="1">
    <source>
        <dbReference type="SAM" id="Phobius"/>
    </source>
</evidence>
<proteinExistence type="predicted"/>
<accession>A0A1J1IQA6</accession>
<evidence type="ECO:0000313" key="2">
    <source>
        <dbReference type="EMBL" id="CRL01278.1"/>
    </source>
</evidence>
<organism evidence="2 3">
    <name type="scientific">Clunio marinus</name>
    <dbReference type="NCBI Taxonomy" id="568069"/>
    <lineage>
        <taxon>Eukaryota</taxon>
        <taxon>Metazoa</taxon>
        <taxon>Ecdysozoa</taxon>
        <taxon>Arthropoda</taxon>
        <taxon>Hexapoda</taxon>
        <taxon>Insecta</taxon>
        <taxon>Pterygota</taxon>
        <taxon>Neoptera</taxon>
        <taxon>Endopterygota</taxon>
        <taxon>Diptera</taxon>
        <taxon>Nematocera</taxon>
        <taxon>Chironomoidea</taxon>
        <taxon>Chironomidae</taxon>
        <taxon>Clunio</taxon>
    </lineage>
</organism>
<keyword evidence="1" id="KW-1133">Transmembrane helix</keyword>
<gene>
    <name evidence="2" type="ORF">CLUMA_CG014753</name>
</gene>
<name>A0A1J1IQA6_9DIPT</name>
<protein>
    <submittedName>
        <fullName evidence="2">CLUMA_CG014753, isoform A</fullName>
    </submittedName>
</protein>
<sequence>MQPLLPTSTMYVIMKSIPINANEDLFHSSFLTLLITLMYVAMIKRQNILFPSSMSAKFIGNQMSFEKKIINTKETKNQISQNCLPSKL</sequence>